<dbReference type="GO" id="GO:0019843">
    <property type="term" value="F:rRNA binding"/>
    <property type="evidence" value="ECO:0007669"/>
    <property type="project" value="UniProtKB-UniRule"/>
</dbReference>
<dbReference type="NCBIfam" id="TIGR01079">
    <property type="entry name" value="rplX_bact"/>
    <property type="match status" value="1"/>
</dbReference>
<dbReference type="GO" id="GO:0005840">
    <property type="term" value="C:ribosome"/>
    <property type="evidence" value="ECO:0007669"/>
    <property type="project" value="UniProtKB-KW"/>
</dbReference>
<dbReference type="InterPro" id="IPR057264">
    <property type="entry name" value="Ribosomal_uL24_C"/>
</dbReference>
<dbReference type="Gene3D" id="2.30.30.30">
    <property type="match status" value="1"/>
</dbReference>
<dbReference type="PANTHER" id="PTHR12903">
    <property type="entry name" value="MITOCHONDRIAL RIBOSOMAL PROTEIN L24"/>
    <property type="match status" value="1"/>
</dbReference>
<dbReference type="GO" id="GO:0006412">
    <property type="term" value="P:translation"/>
    <property type="evidence" value="ECO:0007669"/>
    <property type="project" value="UniProtKB-UniRule"/>
</dbReference>
<dbReference type="CDD" id="cd06089">
    <property type="entry name" value="KOW_RPL26"/>
    <property type="match status" value="1"/>
</dbReference>
<evidence type="ECO:0000256" key="1">
    <source>
        <dbReference type="ARBA" id="ARBA00010618"/>
    </source>
</evidence>
<keyword evidence="5" id="KW-0694">RNA-binding</keyword>
<comment type="function">
    <text evidence="5">One of the proteins that surrounds the polypeptide exit tunnel on the outside of the subunit.</text>
</comment>
<feature type="domain" description="KOW" evidence="6">
    <location>
        <begin position="2"/>
        <end position="29"/>
    </location>
</feature>
<dbReference type="EMBL" id="MEVH01000005">
    <property type="protein sequence ID" value="OGC52166.1"/>
    <property type="molecule type" value="Genomic_DNA"/>
</dbReference>
<protein>
    <recommendedName>
        <fullName evidence="4 5">Large ribosomal subunit protein uL24</fullName>
    </recommendedName>
</protein>
<comment type="caution">
    <text evidence="7">The sequence shown here is derived from an EMBL/GenBank/DDBJ whole genome shotgun (WGS) entry which is preliminary data.</text>
</comment>
<keyword evidence="3 5" id="KW-0687">Ribonucleoprotein</keyword>
<name>A0A1F4V4Z0_UNCKA</name>
<dbReference type="SMART" id="SM00739">
    <property type="entry name" value="KOW"/>
    <property type="match status" value="1"/>
</dbReference>
<dbReference type="SUPFAM" id="SSF50104">
    <property type="entry name" value="Translation proteins SH3-like domain"/>
    <property type="match status" value="1"/>
</dbReference>
<dbReference type="AlphaFoldDB" id="A0A1F4V4Z0"/>
<dbReference type="InterPro" id="IPR041988">
    <property type="entry name" value="Ribosomal_uL24_KOW"/>
</dbReference>
<proteinExistence type="inferred from homology"/>
<dbReference type="STRING" id="1802624.A2982_01615"/>
<dbReference type="InterPro" id="IPR005824">
    <property type="entry name" value="KOW"/>
</dbReference>
<dbReference type="InterPro" id="IPR008991">
    <property type="entry name" value="Translation_prot_SH3-like_sf"/>
</dbReference>
<evidence type="ECO:0000313" key="8">
    <source>
        <dbReference type="Proteomes" id="UP000178771"/>
    </source>
</evidence>
<evidence type="ECO:0000256" key="5">
    <source>
        <dbReference type="HAMAP-Rule" id="MF_01326"/>
    </source>
</evidence>
<dbReference type="InterPro" id="IPR014722">
    <property type="entry name" value="Rib_uL2_dom2"/>
</dbReference>
<comment type="function">
    <text evidence="5">One of two assembly initiator proteins, it binds directly to the 5'-end of the 23S rRNA, where it nucleates assembly of the 50S subunit.</text>
</comment>
<keyword evidence="5" id="KW-0699">rRNA-binding</keyword>
<evidence type="ECO:0000256" key="3">
    <source>
        <dbReference type="ARBA" id="ARBA00023274"/>
    </source>
</evidence>
<comment type="subunit">
    <text evidence="5">Part of the 50S ribosomal subunit.</text>
</comment>
<comment type="similarity">
    <text evidence="1 5">Belongs to the universal ribosomal protein uL24 family.</text>
</comment>
<evidence type="ECO:0000259" key="6">
    <source>
        <dbReference type="SMART" id="SM00739"/>
    </source>
</evidence>
<dbReference type="InterPro" id="IPR003256">
    <property type="entry name" value="Ribosomal_uL24"/>
</dbReference>
<dbReference type="Proteomes" id="UP000178771">
    <property type="component" value="Unassembled WGS sequence"/>
</dbReference>
<evidence type="ECO:0000256" key="4">
    <source>
        <dbReference type="ARBA" id="ARBA00035206"/>
    </source>
</evidence>
<evidence type="ECO:0000256" key="2">
    <source>
        <dbReference type="ARBA" id="ARBA00022980"/>
    </source>
</evidence>
<dbReference type="HAMAP" id="MF_01326_B">
    <property type="entry name" value="Ribosomal_uL24_B"/>
    <property type="match status" value="1"/>
</dbReference>
<reference evidence="7 8" key="1">
    <citation type="journal article" date="2016" name="Nat. Commun.">
        <title>Thousands of microbial genomes shed light on interconnected biogeochemical processes in an aquifer system.</title>
        <authorList>
            <person name="Anantharaman K."/>
            <person name="Brown C.T."/>
            <person name="Hug L.A."/>
            <person name="Sharon I."/>
            <person name="Castelle C.J."/>
            <person name="Probst A.J."/>
            <person name="Thomas B.C."/>
            <person name="Singh A."/>
            <person name="Wilkins M.J."/>
            <person name="Karaoz U."/>
            <person name="Brodie E.L."/>
            <person name="Williams K.H."/>
            <person name="Hubbard S.S."/>
            <person name="Banfield J.F."/>
        </authorList>
    </citation>
    <scope>NUCLEOTIDE SEQUENCE [LARGE SCALE GENOMIC DNA]</scope>
</reference>
<sequence length="102" mass="11428">MKIQKGDKVKILSGKYKGKDSVIEKVLPKLHRVVAENVNMVSKHVKPSSKTKGGIVKLPKSIHVSTVMLICPKCSKPVRIGYRVIDGKKYRVCRSCKEVIKK</sequence>
<evidence type="ECO:0000313" key="7">
    <source>
        <dbReference type="EMBL" id="OGC52166.1"/>
    </source>
</evidence>
<organism evidence="7 8">
    <name type="scientific">candidate division WWE3 bacterium RIFCSPLOWO2_01_FULL_39_13</name>
    <dbReference type="NCBI Taxonomy" id="1802624"/>
    <lineage>
        <taxon>Bacteria</taxon>
        <taxon>Katanobacteria</taxon>
    </lineage>
</organism>
<gene>
    <name evidence="5" type="primary">rplX</name>
    <name evidence="7" type="ORF">A2982_01615</name>
</gene>
<dbReference type="Pfam" id="PF17136">
    <property type="entry name" value="ribosomal_L24"/>
    <property type="match status" value="1"/>
</dbReference>
<dbReference type="GO" id="GO:1990904">
    <property type="term" value="C:ribonucleoprotein complex"/>
    <property type="evidence" value="ECO:0007669"/>
    <property type="project" value="UniProtKB-KW"/>
</dbReference>
<dbReference type="GO" id="GO:0003735">
    <property type="term" value="F:structural constituent of ribosome"/>
    <property type="evidence" value="ECO:0007669"/>
    <property type="project" value="InterPro"/>
</dbReference>
<accession>A0A1F4V4Z0</accession>
<keyword evidence="2 5" id="KW-0689">Ribosomal protein</keyword>